<dbReference type="RefSeq" id="WP_281878746.1">
    <property type="nucleotide sequence ID" value="NZ_AP026976.1"/>
</dbReference>
<dbReference type="PROSITE" id="PS01039">
    <property type="entry name" value="SBP_BACTERIAL_3"/>
    <property type="match status" value="1"/>
</dbReference>
<protein>
    <submittedName>
        <fullName evidence="7">Glutamate-binding protein</fullName>
    </submittedName>
</protein>
<keyword evidence="8" id="KW-1185">Reference proteome</keyword>
<evidence type="ECO:0000313" key="7">
    <source>
        <dbReference type="EMBL" id="BDT98690.1"/>
    </source>
</evidence>
<dbReference type="SMART" id="SM00062">
    <property type="entry name" value="PBPb"/>
    <property type="match status" value="1"/>
</dbReference>
<dbReference type="PANTHER" id="PTHR30085:SF6">
    <property type="entry name" value="ABC TRANSPORTER GLUTAMINE-BINDING PROTEIN GLNH"/>
    <property type="match status" value="1"/>
</dbReference>
<dbReference type="PROSITE" id="PS51257">
    <property type="entry name" value="PROKAR_LIPOPROTEIN"/>
    <property type="match status" value="1"/>
</dbReference>
<sequence>MRINRALRIGVGAIALTLAAATATACGGGDDKSALDHAKDGKLTVGIKFDQPGLGLRTKDGSYSGFDVDVARYVAEKLGVQQDKVTFKEAPSPQRETLIENGQVDFIVATYSITDKRKEKVDFAGPYFITGQSLLVKSGNTDITGVESLNGNKKLCSVKNSTPAQNVKEKYAKDVQLQEYDTYSLCVEALKAGDVDAVTTDDVILRGFAAQAPDALKVVGQPFTTEKYGIGVKKGDQQTRDQINDAIESMIQSGAWKSALEKNFAATGYQIPAPPQVERY</sequence>
<feature type="chain" id="PRO_5047473663" evidence="5">
    <location>
        <begin position="26"/>
        <end position="280"/>
    </location>
</feature>
<feature type="domain" description="Solute-binding protein family 3/N-terminal" evidence="6">
    <location>
        <begin position="42"/>
        <end position="267"/>
    </location>
</feature>
<comment type="similarity">
    <text evidence="1 4">Belongs to the bacterial solute-binding protein 3 family.</text>
</comment>
<keyword evidence="3 5" id="KW-0732">Signal</keyword>
<reference evidence="7 8" key="1">
    <citation type="submission" date="2022-11" db="EMBL/GenBank/DDBJ databases">
        <title>Genome Sequencing of Nocardia sp. ON39_IFM12276 and assembly.</title>
        <authorList>
            <person name="Shimojima M."/>
            <person name="Toyokawa M."/>
            <person name="Uesaka K."/>
        </authorList>
    </citation>
    <scope>NUCLEOTIDE SEQUENCE [LARGE SCALE GENOMIC DNA]</scope>
    <source>
        <strain evidence="7 8">IFM 12276</strain>
    </source>
</reference>
<evidence type="ECO:0000256" key="3">
    <source>
        <dbReference type="ARBA" id="ARBA00022729"/>
    </source>
</evidence>
<name>A0ABM8CUR3_9NOCA</name>
<keyword evidence="2" id="KW-0813">Transport</keyword>
<dbReference type="PANTHER" id="PTHR30085">
    <property type="entry name" value="AMINO ACID ABC TRANSPORTER PERMEASE"/>
    <property type="match status" value="1"/>
</dbReference>
<dbReference type="CDD" id="cd13690">
    <property type="entry name" value="PBP2_GluB"/>
    <property type="match status" value="1"/>
</dbReference>
<dbReference type="SUPFAM" id="SSF53850">
    <property type="entry name" value="Periplasmic binding protein-like II"/>
    <property type="match status" value="1"/>
</dbReference>
<evidence type="ECO:0000256" key="1">
    <source>
        <dbReference type="ARBA" id="ARBA00010333"/>
    </source>
</evidence>
<proteinExistence type="inferred from homology"/>
<gene>
    <name evidence="7" type="ORF">IFM12276_17190</name>
</gene>
<dbReference type="Proteomes" id="UP001317870">
    <property type="component" value="Chromosome"/>
</dbReference>
<evidence type="ECO:0000313" key="8">
    <source>
        <dbReference type="Proteomes" id="UP001317870"/>
    </source>
</evidence>
<dbReference type="Gene3D" id="3.40.190.10">
    <property type="entry name" value="Periplasmic binding protein-like II"/>
    <property type="match status" value="2"/>
</dbReference>
<evidence type="ECO:0000256" key="4">
    <source>
        <dbReference type="RuleBase" id="RU003744"/>
    </source>
</evidence>
<evidence type="ECO:0000259" key="6">
    <source>
        <dbReference type="SMART" id="SM00062"/>
    </source>
</evidence>
<dbReference type="Pfam" id="PF00497">
    <property type="entry name" value="SBP_bac_3"/>
    <property type="match status" value="1"/>
</dbReference>
<evidence type="ECO:0000256" key="5">
    <source>
        <dbReference type="SAM" id="SignalP"/>
    </source>
</evidence>
<dbReference type="InterPro" id="IPR001638">
    <property type="entry name" value="Solute-binding_3/MltF_N"/>
</dbReference>
<dbReference type="EMBL" id="AP026978">
    <property type="protein sequence ID" value="BDT98690.1"/>
    <property type="molecule type" value="Genomic_DNA"/>
</dbReference>
<dbReference type="InterPro" id="IPR018313">
    <property type="entry name" value="SBP_3_CS"/>
</dbReference>
<organism evidence="7 8">
    <name type="scientific">Nocardia sputorum</name>
    <dbReference type="NCBI Taxonomy" id="2984338"/>
    <lineage>
        <taxon>Bacteria</taxon>
        <taxon>Bacillati</taxon>
        <taxon>Actinomycetota</taxon>
        <taxon>Actinomycetes</taxon>
        <taxon>Mycobacteriales</taxon>
        <taxon>Nocardiaceae</taxon>
        <taxon>Nocardia</taxon>
    </lineage>
</organism>
<evidence type="ECO:0000256" key="2">
    <source>
        <dbReference type="ARBA" id="ARBA00022448"/>
    </source>
</evidence>
<accession>A0ABM8CUR3</accession>
<dbReference type="InterPro" id="IPR051455">
    <property type="entry name" value="Bact_solute-bind_prot3"/>
</dbReference>
<feature type="signal peptide" evidence="5">
    <location>
        <begin position="1"/>
        <end position="25"/>
    </location>
</feature>